<dbReference type="InterPro" id="IPR005534">
    <property type="entry name" value="Curli_assmbl/transp-comp_CsgG"/>
</dbReference>
<keyword evidence="5" id="KW-0449">Lipoprotein</keyword>
<accession>A0A120HT35</accession>
<dbReference type="Pfam" id="PF03783">
    <property type="entry name" value="CsgG"/>
    <property type="match status" value="1"/>
</dbReference>
<keyword evidence="1" id="KW-1003">Cell membrane</keyword>
<dbReference type="RefSeq" id="WP_038035505.1">
    <property type="nucleotide sequence ID" value="NZ_AIJQ01000015.1"/>
</dbReference>
<dbReference type="GO" id="GO:0030288">
    <property type="term" value="C:outer membrane-bounded periplasmic space"/>
    <property type="evidence" value="ECO:0007669"/>
    <property type="project" value="InterPro"/>
</dbReference>
<keyword evidence="3" id="KW-0472">Membrane</keyword>
<dbReference type="EMBL" id="CP014141">
    <property type="protein sequence ID" value="AMA75234.1"/>
    <property type="molecule type" value="Genomic_DNA"/>
</dbReference>
<proteinExistence type="predicted"/>
<evidence type="ECO:0000256" key="4">
    <source>
        <dbReference type="ARBA" id="ARBA00023139"/>
    </source>
</evidence>
<dbReference type="PANTHER" id="PTHR41164:SF1">
    <property type="entry name" value="CURLI PRODUCTION ASSEMBLY_TRANSPORT COMPONENT CSGG"/>
    <property type="match status" value="1"/>
</dbReference>
<dbReference type="PANTHER" id="PTHR41164">
    <property type="entry name" value="CURLI PRODUCTION ASSEMBLY/TRANSPORT COMPONENT CSGG"/>
    <property type="match status" value="1"/>
</dbReference>
<evidence type="ECO:0000256" key="3">
    <source>
        <dbReference type="ARBA" id="ARBA00023136"/>
    </source>
</evidence>
<evidence type="ECO:0000313" key="8">
    <source>
        <dbReference type="Proteomes" id="UP000061630"/>
    </source>
</evidence>
<evidence type="ECO:0000256" key="2">
    <source>
        <dbReference type="ARBA" id="ARBA00022729"/>
    </source>
</evidence>
<reference evidence="7 8" key="1">
    <citation type="submission" date="2016-01" db="EMBL/GenBank/DDBJ databases">
        <title>Genome sequence of Thermus parvatiensis, a thermophile isolated from a hot water spring.</title>
        <authorList>
            <person name="Tripathi C."/>
            <person name="Lal R."/>
        </authorList>
    </citation>
    <scope>NUCLEOTIDE SEQUENCE [LARGE SCALE GENOMIC DNA]</scope>
    <source>
        <strain evidence="7 8">RL</strain>
    </source>
</reference>
<evidence type="ECO:0000256" key="6">
    <source>
        <dbReference type="SAM" id="SignalP"/>
    </source>
</evidence>
<organism evidence="7 8">
    <name type="scientific">Thermus parvatiensis</name>
    <dbReference type="NCBI Taxonomy" id="456163"/>
    <lineage>
        <taxon>Bacteria</taxon>
        <taxon>Thermotogati</taxon>
        <taxon>Deinococcota</taxon>
        <taxon>Deinococci</taxon>
        <taxon>Thermales</taxon>
        <taxon>Thermaceae</taxon>
        <taxon>Thermus</taxon>
    </lineage>
</organism>
<dbReference type="Gene3D" id="3.40.50.10610">
    <property type="entry name" value="ABC-type transport auxiliary lipoprotein component"/>
    <property type="match status" value="1"/>
</dbReference>
<feature type="chain" id="PRO_5007166591" evidence="6">
    <location>
        <begin position="21"/>
        <end position="240"/>
    </location>
</feature>
<evidence type="ECO:0000256" key="1">
    <source>
        <dbReference type="ARBA" id="ARBA00022475"/>
    </source>
</evidence>
<sequence>MRKGLGLLGVVLLAVLAACAPSVTTKTSSGLEGENPYANYTGPRAKAVVANFICAAAQCPPGVEASISELLMTALINTNHFILYDRSVLAQIQQEAYLGGKPLNLQGAELLVVGSITAFEPDAGGTRGGGGGILGGLLGAFGGGQKRSYVAVDMRIVDAQSGAIVSAFRVEGEATDVDYGGLLGILGPGAALGGGLKQYEKTPMGKALAVMTSKAVEEIIKRTPRSYFKYAPDGKPYQQP</sequence>
<protein>
    <submittedName>
        <fullName evidence="7">Curli assembly protein CsgG</fullName>
    </submittedName>
</protein>
<feature type="signal peptide" evidence="6">
    <location>
        <begin position="1"/>
        <end position="20"/>
    </location>
</feature>
<dbReference type="PROSITE" id="PS51257">
    <property type="entry name" value="PROKAR_LIPOPROTEIN"/>
    <property type="match status" value="1"/>
</dbReference>
<gene>
    <name evidence="7" type="ORF">AV541_02860</name>
</gene>
<name>A0A120HT35_9DEIN</name>
<dbReference type="KEGG" id="tpar:AV541_02860"/>
<keyword evidence="2 6" id="KW-0732">Signal</keyword>
<keyword evidence="4" id="KW-0564">Palmitate</keyword>
<dbReference type="Proteomes" id="UP000061630">
    <property type="component" value="Chromosome"/>
</dbReference>
<dbReference type="AlphaFoldDB" id="A0A120HT35"/>
<evidence type="ECO:0000256" key="5">
    <source>
        <dbReference type="ARBA" id="ARBA00023288"/>
    </source>
</evidence>
<evidence type="ECO:0000313" key="7">
    <source>
        <dbReference type="EMBL" id="AMA75234.1"/>
    </source>
</evidence>